<dbReference type="PANTHER" id="PTHR42970:SF1">
    <property type="entry name" value="PECTATE LYASE C-RELATED"/>
    <property type="match status" value="1"/>
</dbReference>
<dbReference type="GO" id="GO:0016829">
    <property type="term" value="F:lyase activity"/>
    <property type="evidence" value="ECO:0007669"/>
    <property type="project" value="UniProtKB-KW"/>
</dbReference>
<feature type="chain" id="PRO_5041948922" evidence="3">
    <location>
        <begin position="26"/>
        <end position="579"/>
    </location>
</feature>
<keyword evidence="1" id="KW-0479">Metal-binding</keyword>
<dbReference type="SUPFAM" id="SSF51126">
    <property type="entry name" value="Pectin lyase-like"/>
    <property type="match status" value="1"/>
</dbReference>
<sequence length="579" mass="64772">MKKANRVLCTLIVLSGFVFSNSLYAQYPDIPDDVKKASKKLIEDTYKLSDEAWEKALPIVEKEEAEGKPYIPWAARPCDLPQADIPSFPGAEGGGMYSFGGRGGKVITVTSLADHGPGTLREACQTGGARIIVFNVAGIIKLERPIIVRAPYVTIAGQTAPGDGVCLAGESFWINTHDVVIRHMRFRRGETWVGRRDDAIGGNPVGNIMLDHISATWGLDENMSIYRHMWNDGTGKKDVKLPTVNITIQNSIFAEGLDTWNHAFGSTIGGENCSFMRNLWANNSGRNPSIGWNGVFNFVNNTMFNWVHRSIDGGDYTAKYNIINNYFKPGPASKIDEPVGHRILKPESGRSKLDHHVYGKAYVYGNIMEGNEKVTKDNWAGGVQLEDMPDKNDPYKEVLLSDDLKQYKEQVYWTRPFAMPHLTIMPAKDAHEYVLDHAGATWPVRDAVDQRISRVVRTGIIEYPKKVSLKDVPKFKYRRLPEDSYKIGIITDISQVGGYPEYKGTPYVDTDKDGMPDAYEIKVGLNPNDASDANGDINHDGYTNIEMYINGINPKFSVNWQDLKNNYDTLNDKVSLIEY</sequence>
<dbReference type="InterPro" id="IPR012334">
    <property type="entry name" value="Pectin_lyas_fold"/>
</dbReference>
<dbReference type="PANTHER" id="PTHR42970">
    <property type="entry name" value="PECTATE LYASE C-RELATED"/>
    <property type="match status" value="1"/>
</dbReference>
<organism evidence="4 5">
    <name type="scientific">Plebeiibacterium sediminum</name>
    <dbReference type="NCBI Taxonomy" id="2992112"/>
    <lineage>
        <taxon>Bacteria</taxon>
        <taxon>Pseudomonadati</taxon>
        <taxon>Bacteroidota</taxon>
        <taxon>Bacteroidia</taxon>
        <taxon>Marinilabiliales</taxon>
        <taxon>Marinilabiliaceae</taxon>
        <taxon>Plebeiibacterium</taxon>
    </lineage>
</organism>
<proteinExistence type="predicted"/>
<name>A0AAE3SF97_9BACT</name>
<evidence type="ECO:0000256" key="3">
    <source>
        <dbReference type="SAM" id="SignalP"/>
    </source>
</evidence>
<dbReference type="Gene3D" id="2.160.20.10">
    <property type="entry name" value="Single-stranded right-handed beta-helix, Pectin lyase-like"/>
    <property type="match status" value="1"/>
</dbReference>
<dbReference type="Proteomes" id="UP001209229">
    <property type="component" value="Unassembled WGS sequence"/>
</dbReference>
<dbReference type="AlphaFoldDB" id="A0AAE3SF97"/>
<evidence type="ECO:0000256" key="2">
    <source>
        <dbReference type="ARBA" id="ARBA00023180"/>
    </source>
</evidence>
<dbReference type="RefSeq" id="WP_301189530.1">
    <property type="nucleotide sequence ID" value="NZ_JAPDPJ010000008.1"/>
</dbReference>
<dbReference type="GO" id="GO:0046872">
    <property type="term" value="F:metal ion binding"/>
    <property type="evidence" value="ECO:0007669"/>
    <property type="project" value="UniProtKB-KW"/>
</dbReference>
<keyword evidence="4" id="KW-0456">Lyase</keyword>
<protein>
    <submittedName>
        <fullName evidence="4">Pectate lyase</fullName>
    </submittedName>
</protein>
<keyword evidence="5" id="KW-1185">Reference proteome</keyword>
<evidence type="ECO:0000256" key="1">
    <source>
        <dbReference type="ARBA" id="ARBA00022723"/>
    </source>
</evidence>
<comment type="caution">
    <text evidence="4">The sequence shown here is derived from an EMBL/GenBank/DDBJ whole genome shotgun (WGS) entry which is preliminary data.</text>
</comment>
<feature type="signal peptide" evidence="3">
    <location>
        <begin position="1"/>
        <end position="25"/>
    </location>
</feature>
<keyword evidence="2" id="KW-0325">Glycoprotein</keyword>
<keyword evidence="3" id="KW-0732">Signal</keyword>
<dbReference type="InterPro" id="IPR052063">
    <property type="entry name" value="Polysaccharide_Lyase_1"/>
</dbReference>
<dbReference type="EMBL" id="JAPDPJ010000008">
    <property type="protein sequence ID" value="MCW3785958.1"/>
    <property type="molecule type" value="Genomic_DNA"/>
</dbReference>
<evidence type="ECO:0000313" key="5">
    <source>
        <dbReference type="Proteomes" id="UP001209229"/>
    </source>
</evidence>
<gene>
    <name evidence="4" type="ORF">OM075_05735</name>
</gene>
<accession>A0AAE3SF97</accession>
<reference evidence="4" key="1">
    <citation type="submission" date="2022-10" db="EMBL/GenBank/DDBJ databases">
        <authorList>
            <person name="Yu W.X."/>
        </authorList>
    </citation>
    <scope>NUCLEOTIDE SEQUENCE</scope>
    <source>
        <strain evidence="4">AAT</strain>
    </source>
</reference>
<dbReference type="InterPro" id="IPR011050">
    <property type="entry name" value="Pectin_lyase_fold/virulence"/>
</dbReference>
<evidence type="ECO:0000313" key="4">
    <source>
        <dbReference type="EMBL" id="MCW3785958.1"/>
    </source>
</evidence>